<dbReference type="InterPro" id="IPR029063">
    <property type="entry name" value="SAM-dependent_MTases_sf"/>
</dbReference>
<reference evidence="2" key="1">
    <citation type="submission" date="2023-01" db="EMBL/GenBank/DDBJ databases">
        <title>Metagenome sequencing of chrysophaentin producing Chrysophaeum taylorii.</title>
        <authorList>
            <person name="Davison J."/>
            <person name="Bewley C."/>
        </authorList>
    </citation>
    <scope>NUCLEOTIDE SEQUENCE</scope>
    <source>
        <strain evidence="2">NIES-1699</strain>
    </source>
</reference>
<keyword evidence="1" id="KW-0812">Transmembrane</keyword>
<protein>
    <recommendedName>
        <fullName evidence="4">Methyltransferase domain-containing protein</fullName>
    </recommendedName>
</protein>
<dbReference type="AlphaFoldDB" id="A0AAD7UCD3"/>
<keyword evidence="1" id="KW-0472">Membrane</keyword>
<dbReference type="Gene3D" id="3.40.50.150">
    <property type="entry name" value="Vaccinia Virus protein VP39"/>
    <property type="match status" value="1"/>
</dbReference>
<dbReference type="SUPFAM" id="SSF53335">
    <property type="entry name" value="S-adenosyl-L-methionine-dependent methyltransferases"/>
    <property type="match status" value="1"/>
</dbReference>
<evidence type="ECO:0000313" key="3">
    <source>
        <dbReference type="Proteomes" id="UP001230188"/>
    </source>
</evidence>
<proteinExistence type="predicted"/>
<organism evidence="2 3">
    <name type="scientific">Chrysophaeum taylorii</name>
    <dbReference type="NCBI Taxonomy" id="2483200"/>
    <lineage>
        <taxon>Eukaryota</taxon>
        <taxon>Sar</taxon>
        <taxon>Stramenopiles</taxon>
        <taxon>Ochrophyta</taxon>
        <taxon>Pelagophyceae</taxon>
        <taxon>Pelagomonadales</taxon>
        <taxon>Pelagomonadaceae</taxon>
        <taxon>Chrysophaeum</taxon>
    </lineage>
</organism>
<feature type="transmembrane region" description="Helical" evidence="1">
    <location>
        <begin position="29"/>
        <end position="49"/>
    </location>
</feature>
<accession>A0AAD7UCD3</accession>
<keyword evidence="3" id="KW-1185">Reference proteome</keyword>
<dbReference type="Pfam" id="PF13489">
    <property type="entry name" value="Methyltransf_23"/>
    <property type="match status" value="1"/>
</dbReference>
<evidence type="ECO:0008006" key="4">
    <source>
        <dbReference type="Google" id="ProtNLM"/>
    </source>
</evidence>
<gene>
    <name evidence="2" type="ORF">CTAYLR_004220</name>
</gene>
<dbReference type="EMBL" id="JAQMWT010000381">
    <property type="protein sequence ID" value="KAJ8602376.1"/>
    <property type="molecule type" value="Genomic_DNA"/>
</dbReference>
<sequence>MLWVLLAAAEPQGSTIFRVRSSRHERRNAVVSVYIAAVLLLILVGRKFAATIYDVVITRLTVRWYAVVLESFDDGSKILDVGVGTLSALAPHASMIANKRLTIAGVDYESAYVKAAQLRIDRDPTLKARVVVRCASVYDTQTLEELRAAHGPFDGAYFSGSLTLMPDPVAALRAAAAVVRPGGTIHCTQTYQRRTPPLLATIKPLLKYATTIDFGQLTTERRARSIFRESGFEIKQHKVIADSVDTPFQAAYHTILLVPS</sequence>
<evidence type="ECO:0000313" key="2">
    <source>
        <dbReference type="EMBL" id="KAJ8602376.1"/>
    </source>
</evidence>
<comment type="caution">
    <text evidence="2">The sequence shown here is derived from an EMBL/GenBank/DDBJ whole genome shotgun (WGS) entry which is preliminary data.</text>
</comment>
<keyword evidence="1" id="KW-1133">Transmembrane helix</keyword>
<dbReference type="Proteomes" id="UP001230188">
    <property type="component" value="Unassembled WGS sequence"/>
</dbReference>
<evidence type="ECO:0000256" key="1">
    <source>
        <dbReference type="SAM" id="Phobius"/>
    </source>
</evidence>
<name>A0AAD7UCD3_9STRA</name>